<accession>A0A5N6L503</accession>
<gene>
    <name evidence="1" type="ORF">FH972_026781</name>
</gene>
<evidence type="ECO:0000313" key="1">
    <source>
        <dbReference type="EMBL" id="KAB8867457.1"/>
    </source>
</evidence>
<reference evidence="1 2" key="1">
    <citation type="submission" date="2019-06" db="EMBL/GenBank/DDBJ databases">
        <title>A chromosomal-level reference genome of Carpinus fangiana (Coryloideae, Betulaceae).</title>
        <authorList>
            <person name="Yang X."/>
            <person name="Wang Z."/>
            <person name="Zhang L."/>
            <person name="Hao G."/>
            <person name="Liu J."/>
            <person name="Yang Y."/>
        </authorList>
    </citation>
    <scope>NUCLEOTIDE SEQUENCE [LARGE SCALE GENOMIC DNA]</scope>
    <source>
        <strain evidence="1">Cfa_2016G</strain>
        <tissue evidence="1">Leaf</tissue>
    </source>
</reference>
<dbReference type="AlphaFoldDB" id="A0A5N6L503"/>
<protein>
    <submittedName>
        <fullName evidence="1">Uncharacterized protein</fullName>
    </submittedName>
</protein>
<proteinExistence type="predicted"/>
<keyword evidence="2" id="KW-1185">Reference proteome</keyword>
<evidence type="ECO:0000313" key="2">
    <source>
        <dbReference type="Proteomes" id="UP000327013"/>
    </source>
</evidence>
<dbReference type="EMBL" id="VIBQ01000118">
    <property type="protein sequence ID" value="KAB8867457.1"/>
    <property type="molecule type" value="Genomic_DNA"/>
</dbReference>
<organism evidence="1 2">
    <name type="scientific">Carpinus fangiana</name>
    <dbReference type="NCBI Taxonomy" id="176857"/>
    <lineage>
        <taxon>Eukaryota</taxon>
        <taxon>Viridiplantae</taxon>
        <taxon>Streptophyta</taxon>
        <taxon>Embryophyta</taxon>
        <taxon>Tracheophyta</taxon>
        <taxon>Spermatophyta</taxon>
        <taxon>Magnoliopsida</taxon>
        <taxon>eudicotyledons</taxon>
        <taxon>Gunneridae</taxon>
        <taxon>Pentapetalae</taxon>
        <taxon>rosids</taxon>
        <taxon>fabids</taxon>
        <taxon>Fagales</taxon>
        <taxon>Betulaceae</taxon>
        <taxon>Carpinus</taxon>
    </lineage>
</organism>
<sequence>MGVRLMRVLPLTVLEVPKASNAIQSYNHPLHLWNNRTLQPRNEGRDRLLHQQQLQKVLLIPHQHKRQNPLLQIQCSLHRHLTRPLDGPASYRHPHQLTKAVLLSAS</sequence>
<name>A0A5N6L503_9ROSI</name>
<comment type="caution">
    <text evidence="1">The sequence shown here is derived from an EMBL/GenBank/DDBJ whole genome shotgun (WGS) entry which is preliminary data.</text>
</comment>
<dbReference type="Proteomes" id="UP000327013">
    <property type="component" value="Unassembled WGS sequence"/>
</dbReference>